<dbReference type="STRING" id="490188.SAMN04488068_0565"/>
<organism evidence="8 9">
    <name type="scientific">Hydrocarboniphaga daqingensis</name>
    <dbReference type="NCBI Taxonomy" id="490188"/>
    <lineage>
        <taxon>Bacteria</taxon>
        <taxon>Pseudomonadati</taxon>
        <taxon>Pseudomonadota</taxon>
        <taxon>Gammaproteobacteria</taxon>
        <taxon>Nevskiales</taxon>
        <taxon>Nevskiaceae</taxon>
        <taxon>Hydrocarboniphaga</taxon>
    </lineage>
</organism>
<evidence type="ECO:0000313" key="9">
    <source>
        <dbReference type="Proteomes" id="UP000199758"/>
    </source>
</evidence>
<dbReference type="GO" id="GO:0005886">
    <property type="term" value="C:plasma membrane"/>
    <property type="evidence" value="ECO:0007669"/>
    <property type="project" value="UniProtKB-SubCell"/>
</dbReference>
<dbReference type="EMBL" id="FQWZ01000001">
    <property type="protein sequence ID" value="SHG52179.1"/>
    <property type="molecule type" value="Genomic_DNA"/>
</dbReference>
<evidence type="ECO:0000256" key="5">
    <source>
        <dbReference type="ARBA" id="ARBA00023136"/>
    </source>
</evidence>
<dbReference type="RefSeq" id="WP_072893600.1">
    <property type="nucleotide sequence ID" value="NZ_FQWZ01000001.1"/>
</dbReference>
<evidence type="ECO:0000256" key="6">
    <source>
        <dbReference type="SAM" id="Phobius"/>
    </source>
</evidence>
<keyword evidence="3 6" id="KW-0812">Transmembrane</keyword>
<dbReference type="InterPro" id="IPR010432">
    <property type="entry name" value="RDD"/>
</dbReference>
<dbReference type="Pfam" id="PF06271">
    <property type="entry name" value="RDD"/>
    <property type="match status" value="1"/>
</dbReference>
<evidence type="ECO:0000256" key="3">
    <source>
        <dbReference type="ARBA" id="ARBA00022692"/>
    </source>
</evidence>
<keyword evidence="4 6" id="KW-1133">Transmembrane helix</keyword>
<dbReference type="OrthoDB" id="9793824at2"/>
<keyword evidence="2" id="KW-1003">Cell membrane</keyword>
<evidence type="ECO:0000256" key="4">
    <source>
        <dbReference type="ARBA" id="ARBA00022989"/>
    </source>
</evidence>
<evidence type="ECO:0000259" key="7">
    <source>
        <dbReference type="Pfam" id="PF06271"/>
    </source>
</evidence>
<dbReference type="AlphaFoldDB" id="A0A1M5KI65"/>
<dbReference type="Proteomes" id="UP000199758">
    <property type="component" value="Unassembled WGS sequence"/>
</dbReference>
<dbReference type="PANTHER" id="PTHR36115">
    <property type="entry name" value="PROLINE-RICH ANTIGEN HOMOLOG-RELATED"/>
    <property type="match status" value="1"/>
</dbReference>
<evidence type="ECO:0000256" key="2">
    <source>
        <dbReference type="ARBA" id="ARBA00022475"/>
    </source>
</evidence>
<name>A0A1M5KI65_9GAMM</name>
<keyword evidence="5 6" id="KW-0472">Membrane</keyword>
<dbReference type="InterPro" id="IPR051791">
    <property type="entry name" value="Pra-immunoreactive"/>
</dbReference>
<evidence type="ECO:0000256" key="1">
    <source>
        <dbReference type="ARBA" id="ARBA00004651"/>
    </source>
</evidence>
<sequence>MSAPDFDIASSRATDDGTLEYVGFWVRVGASLIDTALVIALTTPLIHWAYGDTYWSNTSFYKGPADLLISYLLPIMAVLWFWIARQATPGKMLFGAQIVDARTGGKPTVGQLLLRYIGYYPSIFVGFLGLMWVGWDARKQGWHDKIANTVVVRRRKRGIQPVRFDG</sequence>
<reference evidence="8 9" key="1">
    <citation type="submission" date="2016-11" db="EMBL/GenBank/DDBJ databases">
        <authorList>
            <person name="Jaros S."/>
            <person name="Januszkiewicz K."/>
            <person name="Wedrychowicz H."/>
        </authorList>
    </citation>
    <scope>NUCLEOTIDE SEQUENCE [LARGE SCALE GENOMIC DNA]</scope>
    <source>
        <strain evidence="8 9">CGMCC 1.7049</strain>
    </source>
</reference>
<feature type="transmembrane region" description="Helical" evidence="6">
    <location>
        <begin position="67"/>
        <end position="84"/>
    </location>
</feature>
<feature type="transmembrane region" description="Helical" evidence="6">
    <location>
        <begin position="117"/>
        <end position="135"/>
    </location>
</feature>
<proteinExistence type="predicted"/>
<gene>
    <name evidence="8" type="ORF">SAMN04488068_0565</name>
</gene>
<feature type="domain" description="RDD" evidence="7">
    <location>
        <begin position="21"/>
        <end position="148"/>
    </location>
</feature>
<comment type="subcellular location">
    <subcellularLocation>
        <location evidence="1">Cell membrane</location>
        <topology evidence="1">Multi-pass membrane protein</topology>
    </subcellularLocation>
</comment>
<keyword evidence="9" id="KW-1185">Reference proteome</keyword>
<dbReference type="PANTHER" id="PTHR36115:SF4">
    <property type="entry name" value="MEMBRANE PROTEIN"/>
    <property type="match status" value="1"/>
</dbReference>
<accession>A0A1M5KI65</accession>
<feature type="transmembrane region" description="Helical" evidence="6">
    <location>
        <begin position="24"/>
        <end position="46"/>
    </location>
</feature>
<protein>
    <submittedName>
        <fullName evidence="8">Uncharacterized membrane protein YckC, RDD family</fullName>
    </submittedName>
</protein>
<evidence type="ECO:0000313" key="8">
    <source>
        <dbReference type="EMBL" id="SHG52179.1"/>
    </source>
</evidence>